<gene>
    <name evidence="3" type="ORF">GCK72_019764</name>
</gene>
<keyword evidence="1" id="KW-1133">Transmembrane helix</keyword>
<feature type="transmembrane region" description="Helical" evidence="1">
    <location>
        <begin position="1258"/>
        <end position="1275"/>
    </location>
</feature>
<keyword evidence="2" id="KW-0732">Signal</keyword>
<dbReference type="Proteomes" id="UP000483820">
    <property type="component" value="Chromosome V"/>
</dbReference>
<evidence type="ECO:0000313" key="3">
    <source>
        <dbReference type="EMBL" id="KAF1753208.1"/>
    </source>
</evidence>
<dbReference type="RefSeq" id="XP_053582124.1">
    <property type="nucleotide sequence ID" value="XM_053733211.1"/>
</dbReference>
<dbReference type="PROSITE" id="PS51257">
    <property type="entry name" value="PROKAR_LIPOPROTEIN"/>
    <property type="match status" value="1"/>
</dbReference>
<dbReference type="CTD" id="9801672"/>
<dbReference type="InterPro" id="IPR002603">
    <property type="entry name" value="ET_repeat"/>
</dbReference>
<proteinExistence type="predicted"/>
<keyword evidence="1" id="KW-0812">Transmembrane</keyword>
<evidence type="ECO:0000256" key="2">
    <source>
        <dbReference type="SAM" id="SignalP"/>
    </source>
</evidence>
<feature type="signal peptide" evidence="2">
    <location>
        <begin position="1"/>
        <end position="19"/>
    </location>
</feature>
<dbReference type="Pfam" id="PF01684">
    <property type="entry name" value="ET"/>
    <property type="match status" value="11"/>
</dbReference>
<organism evidence="3 4">
    <name type="scientific">Caenorhabditis remanei</name>
    <name type="common">Caenorhabditis vulgaris</name>
    <dbReference type="NCBI Taxonomy" id="31234"/>
    <lineage>
        <taxon>Eukaryota</taxon>
        <taxon>Metazoa</taxon>
        <taxon>Ecdysozoa</taxon>
        <taxon>Nematoda</taxon>
        <taxon>Chromadorea</taxon>
        <taxon>Rhabditida</taxon>
        <taxon>Rhabditina</taxon>
        <taxon>Rhabditomorpha</taxon>
        <taxon>Rhabditoidea</taxon>
        <taxon>Rhabditidae</taxon>
        <taxon>Peloderinae</taxon>
        <taxon>Caenorhabditis</taxon>
    </lineage>
</organism>
<accession>A0A6A5GDL3</accession>
<feature type="chain" id="PRO_5025383710" evidence="2">
    <location>
        <begin position="20"/>
        <end position="1279"/>
    </location>
</feature>
<dbReference type="GeneID" id="9801672"/>
<name>A0A6A5GDL3_CAERE</name>
<evidence type="ECO:0000256" key="1">
    <source>
        <dbReference type="SAM" id="Phobius"/>
    </source>
</evidence>
<reference evidence="3 4" key="1">
    <citation type="submission" date="2019-12" db="EMBL/GenBank/DDBJ databases">
        <title>Chromosome-level assembly of the Caenorhabditis remanei genome.</title>
        <authorList>
            <person name="Teterina A.A."/>
            <person name="Willis J.H."/>
            <person name="Phillips P.C."/>
        </authorList>
    </citation>
    <scope>NUCLEOTIDE SEQUENCE [LARGE SCALE GENOMIC DNA]</scope>
    <source>
        <strain evidence="3 4">PX506</strain>
        <tissue evidence="3">Whole organism</tissue>
    </source>
</reference>
<dbReference type="EMBL" id="WUAV01000005">
    <property type="protein sequence ID" value="KAF1753208.1"/>
    <property type="molecule type" value="Genomic_DNA"/>
</dbReference>
<keyword evidence="1" id="KW-0472">Membrane</keyword>
<dbReference type="KEGG" id="crq:GCK72_019764"/>
<comment type="caution">
    <text evidence="3">The sequence shown here is derived from an EMBL/GenBank/DDBJ whole genome shotgun (WGS) entry which is preliminary data.</text>
</comment>
<dbReference type="AlphaFoldDB" id="A0A6A5GDL3"/>
<evidence type="ECO:0000313" key="4">
    <source>
        <dbReference type="Proteomes" id="UP000483820"/>
    </source>
</evidence>
<sequence length="1279" mass="136300">MKWSIIFLVAAGLLSCAHASQDCLVGNLLVLENLIVSKSVESKLCHGLCRKQTLPSSVGHLVSLTCENNIMDERVQSCSSSELEVSCFCNGDKCNKVELEENIPIGIMRSVSKIIETANQLMCYSGLHSVSPSNTISIGAQIACDGQCASFSGFVNGNITTSYKCVPNSICDSFGLHNSCQHNGTFTVCCCNNANNCNIASTGIILPPPQKTTDFPIACHSGVYVNGIAITPVTLEVCQGQCSSTSLNSSADGVVASATYYGCDATPVCQQLNMNNLCSTVSPGVQGCCCNTDVCLDPALNKTAPAVVRTCFTGVYEQGRGIGSEMICEGSCFSMSSLINDDPVTILGCIETKFCRQLELYNECNTVAADRDITSCCCDNYNNCNIDFAGLQGKINVILPASNLRDYPISCYNGLFINNAPASVIGWQSCTGVCSSFSFTTNLNGKSNNATMYSCTTPSTCYQLEMNNNCTNIESGVSGCCCSSDACLDPTVVPPRTPESPLKCYVGFVSSYESISLGSEVYCNGQCASLEGIVGGYNVTSYHCVDDSLCKSMQIKDSCRRLYEDRAITFCCCNNVDNCNVQNTDIIPPPLTPSDDSIVCYSGLYVDGSPLSTSSDTKEVCQGRCTSIQYTSAIQGQIHIAKLYSCSPKTICEELDIKNGCYALTPGVVECCCDSDLCMDPTKNRTIPYTPQKCFSGIYAQEKSNGSEVLCDGSCASISTTVNNDPVTLFECVHPKYCHQLELDNSCETLFGDKKTCCCDNYDNCNVDLAGLTGKIDTSQPIANLSNIPISCYSGLFVNGQPMSTLGWQLCFGECASVTFTTTNFDAPMNTTSYFCDQTNCNRLGLSNTCFSIQQGLTGCCCSDNACLGPNVTPTPRLTTISTSTVSLVTSSSSPTFSPISSSTLPFASTSTLTTQPPTPAHPLNCFVGIQSTYDALSLGSQIACDGQCASFNGVVGGYNVTTYHCLSIQVCDSLKITNNCANLVGYGKLIGCCCNSSDNCNVKDPNFKPKPPVIPAVPVSCYQGLVLDGQKNYLTIQECNGLSGCCCNTDGCLNPYTDSWPGPVNCYVGVYASDNKTNYGATVPCDGYCGSMEITIENTFYKSYHCVPRSVCKSLNLVNKKNPISTDKNVTGYCCTAGSNCHVTEPAVNTTNLISPEIAHPNLIACRSSIYLNEVAITQDSYSLCHGQCATVSYTSLFNSSKSILTLYTCDTTFVCDSFGLSNSCSEKTSGFSGCCCTTNNCVGPHVSPTPPSGSSFGISIFIVVIVNVLFFTINNSF</sequence>
<protein>
    <submittedName>
        <fullName evidence="3">Uncharacterized protein</fullName>
    </submittedName>
</protein>